<dbReference type="Gene3D" id="3.40.50.2000">
    <property type="entry name" value="Glycogen Phosphorylase B"/>
    <property type="match status" value="2"/>
</dbReference>
<evidence type="ECO:0000259" key="2">
    <source>
        <dbReference type="Pfam" id="PF13477"/>
    </source>
</evidence>
<name>A0ABU0AI43_9BACI</name>
<dbReference type="RefSeq" id="WP_307475734.1">
    <property type="nucleotide sequence ID" value="NZ_JAUSUB010000011.1"/>
</dbReference>
<comment type="caution">
    <text evidence="3">The sequence shown here is derived from an EMBL/GenBank/DDBJ whole genome shotgun (WGS) entry which is preliminary data.</text>
</comment>
<feature type="domain" description="Glycosyltransferase subfamily 4-like N-terminal" evidence="2">
    <location>
        <begin position="4"/>
        <end position="146"/>
    </location>
</feature>
<dbReference type="EC" id="2.4.-.-" evidence="3"/>
<keyword evidence="3" id="KW-0328">Glycosyltransferase</keyword>
<organism evidence="3 4">
    <name type="scientific">Cytobacillus purgationiresistens</name>
    <dbReference type="NCBI Taxonomy" id="863449"/>
    <lineage>
        <taxon>Bacteria</taxon>
        <taxon>Bacillati</taxon>
        <taxon>Bacillota</taxon>
        <taxon>Bacilli</taxon>
        <taxon>Bacillales</taxon>
        <taxon>Bacillaceae</taxon>
        <taxon>Cytobacillus</taxon>
    </lineage>
</organism>
<evidence type="ECO:0000313" key="4">
    <source>
        <dbReference type="Proteomes" id="UP001238088"/>
    </source>
</evidence>
<keyword evidence="4" id="KW-1185">Reference proteome</keyword>
<dbReference type="Pfam" id="PF13477">
    <property type="entry name" value="Glyco_trans_4_2"/>
    <property type="match status" value="1"/>
</dbReference>
<dbReference type="SUPFAM" id="SSF53756">
    <property type="entry name" value="UDP-Glycosyltransferase/glycogen phosphorylase"/>
    <property type="match status" value="1"/>
</dbReference>
<dbReference type="InterPro" id="IPR028098">
    <property type="entry name" value="Glyco_trans_4-like_N"/>
</dbReference>
<evidence type="ECO:0000259" key="1">
    <source>
        <dbReference type="Pfam" id="PF00534"/>
    </source>
</evidence>
<dbReference type="GO" id="GO:0016757">
    <property type="term" value="F:glycosyltransferase activity"/>
    <property type="evidence" value="ECO:0007669"/>
    <property type="project" value="UniProtKB-KW"/>
</dbReference>
<accession>A0ABU0AI43</accession>
<dbReference type="Pfam" id="PF00534">
    <property type="entry name" value="Glycos_transf_1"/>
    <property type="match status" value="1"/>
</dbReference>
<reference evidence="3 4" key="1">
    <citation type="submission" date="2023-07" db="EMBL/GenBank/DDBJ databases">
        <title>Genomic Encyclopedia of Type Strains, Phase IV (KMG-IV): sequencing the most valuable type-strain genomes for metagenomic binning, comparative biology and taxonomic classification.</title>
        <authorList>
            <person name="Goeker M."/>
        </authorList>
    </citation>
    <scope>NUCLEOTIDE SEQUENCE [LARGE SCALE GENOMIC DNA]</scope>
    <source>
        <strain evidence="3 4">DSM 23494</strain>
    </source>
</reference>
<proteinExistence type="predicted"/>
<dbReference type="InterPro" id="IPR001296">
    <property type="entry name" value="Glyco_trans_1"/>
</dbReference>
<dbReference type="PANTHER" id="PTHR12526">
    <property type="entry name" value="GLYCOSYLTRANSFERASE"/>
    <property type="match status" value="1"/>
</dbReference>
<gene>
    <name evidence="3" type="ORF">J2S17_002810</name>
</gene>
<keyword evidence="3" id="KW-0808">Transferase</keyword>
<protein>
    <submittedName>
        <fullName evidence="3">Glycosyltransferase EpsD</fullName>
        <ecNumber evidence="3">2.4.-.-</ecNumber>
    </submittedName>
</protein>
<sequence length="383" mass="43849">MKKKILFCATVDYHFSLFHLPFIKWFKEQGWEVHVAAAGSLKLPYVDYQFHLPIQRSPLKKDNIAAYKKINALIEKYQYDFIDSHTPMGGILGRLAARNRRNKGLKVIYTAHGFHFCNGAPLLNWLVYYPIEKIMAHFTDLLITINHEDYSLAMKHKFKAKEIALIHGVGVNPDRFTPVTKIQKGILREKHHYHRDAFLMFYGAEFNRNKNQSFLIKALAHIKEQQPEARLILAGEGPELNHCKELAESLGIRHMVDFLGFRKDIDLLLQMCDLVVASSLREGLPVNIMEGMAAGLPIVAVPNRGHGELVCSGRNGWIVKNVNEMADKVKLLAADERLCKQLGAESREIILEKYSVNKVLEEKRKLYKKVINEMGGEVQWAVH</sequence>
<feature type="domain" description="Glycosyl transferase family 1" evidence="1">
    <location>
        <begin position="188"/>
        <end position="348"/>
    </location>
</feature>
<dbReference type="Proteomes" id="UP001238088">
    <property type="component" value="Unassembled WGS sequence"/>
</dbReference>
<evidence type="ECO:0000313" key="3">
    <source>
        <dbReference type="EMBL" id="MDQ0270924.1"/>
    </source>
</evidence>
<dbReference type="EMBL" id="JAUSUB010000011">
    <property type="protein sequence ID" value="MDQ0270924.1"/>
    <property type="molecule type" value="Genomic_DNA"/>
</dbReference>
<dbReference type="CDD" id="cd03808">
    <property type="entry name" value="GT4_CapM-like"/>
    <property type="match status" value="1"/>
</dbReference>
<dbReference type="PANTHER" id="PTHR12526:SF630">
    <property type="entry name" value="GLYCOSYLTRANSFERASE"/>
    <property type="match status" value="1"/>
</dbReference>